<dbReference type="Proteomes" id="UP001320159">
    <property type="component" value="Unassembled WGS sequence"/>
</dbReference>
<dbReference type="PROSITE" id="PS50893">
    <property type="entry name" value="ABC_TRANSPORTER_2"/>
    <property type="match status" value="1"/>
</dbReference>
<evidence type="ECO:0000256" key="4">
    <source>
        <dbReference type="ARBA" id="ARBA00022840"/>
    </source>
</evidence>
<evidence type="ECO:0000256" key="3">
    <source>
        <dbReference type="ARBA" id="ARBA00022741"/>
    </source>
</evidence>
<dbReference type="InterPro" id="IPR003593">
    <property type="entry name" value="AAA+_ATPase"/>
</dbReference>
<organism evidence="6 7">
    <name type="scientific">Methanooceanicella nereidis</name>
    <dbReference type="NCBI Taxonomy" id="2052831"/>
    <lineage>
        <taxon>Archaea</taxon>
        <taxon>Methanobacteriati</taxon>
        <taxon>Methanobacteriota</taxon>
        <taxon>Stenosarchaea group</taxon>
        <taxon>Methanomicrobia</taxon>
        <taxon>Methanocellales</taxon>
        <taxon>Methanocellaceae</taxon>
        <taxon>Methanooceanicella</taxon>
    </lineage>
</organism>
<evidence type="ECO:0000313" key="7">
    <source>
        <dbReference type="Proteomes" id="UP001320159"/>
    </source>
</evidence>
<sequence>MSESNNLIISTKGLTKSYDGKPVLNSLDLKVPKNSIFGFLGPNGAGKTTTIKLILGLIQPTGGSCEVFGMDAFNNSVDIRHRTGYLAQDPRYYEHMTARETLRFTARFFFKGPKKEVESRIEETLEMAGLDDKADRPIKGFSGGERQRLGIAQAQINNPDLLILDEPAASLDPMGRRDVLGLMKKMQSETTIFYSTHILDDVQRVSDMVAILNKGNLVAQAPIEELLGSKENAVYNLVIKGDATNVSSLLLQQPWVSSVNAVSPNGYTTLTVSVSDDSKAERNILKVAMADENIVIVEYGRKKYELEDVFMKMVEG</sequence>
<keyword evidence="4 6" id="KW-0067">ATP-binding</keyword>
<proteinExistence type="inferred from homology"/>
<evidence type="ECO:0000313" key="6">
    <source>
        <dbReference type="EMBL" id="MCD1295053.1"/>
    </source>
</evidence>
<reference evidence="6 7" key="1">
    <citation type="submission" date="2017-11" db="EMBL/GenBank/DDBJ databases">
        <title>Isolation and Characterization of Family Methanocellaceae Species from Potential Methane Hydrate Area Offshore Southwestern Taiwan.</title>
        <authorList>
            <person name="Zhang W.-L."/>
            <person name="Chen W.-C."/>
            <person name="Lai M.-C."/>
            <person name="Chen S.-C."/>
        </authorList>
    </citation>
    <scope>NUCLEOTIDE SEQUENCE [LARGE SCALE GENOMIC DNA]</scope>
    <source>
        <strain evidence="6 7">CWC-04</strain>
    </source>
</reference>
<dbReference type="InterPro" id="IPR027417">
    <property type="entry name" value="P-loop_NTPase"/>
</dbReference>
<dbReference type="EMBL" id="PGCK01000006">
    <property type="protein sequence ID" value="MCD1295053.1"/>
    <property type="molecule type" value="Genomic_DNA"/>
</dbReference>
<evidence type="ECO:0000256" key="1">
    <source>
        <dbReference type="ARBA" id="ARBA00005417"/>
    </source>
</evidence>
<dbReference type="InterPro" id="IPR003439">
    <property type="entry name" value="ABC_transporter-like_ATP-bd"/>
</dbReference>
<dbReference type="Pfam" id="PF00005">
    <property type="entry name" value="ABC_tran"/>
    <property type="match status" value="1"/>
</dbReference>
<dbReference type="CDD" id="cd03230">
    <property type="entry name" value="ABC_DR_subfamily_A"/>
    <property type="match status" value="1"/>
</dbReference>
<keyword evidence="2" id="KW-0813">Transport</keyword>
<comment type="similarity">
    <text evidence="1">Belongs to the ABC transporter superfamily.</text>
</comment>
<dbReference type="SUPFAM" id="SSF52540">
    <property type="entry name" value="P-loop containing nucleoside triphosphate hydrolases"/>
    <property type="match status" value="1"/>
</dbReference>
<keyword evidence="7" id="KW-1185">Reference proteome</keyword>
<comment type="caution">
    <text evidence="6">The sequence shown here is derived from an EMBL/GenBank/DDBJ whole genome shotgun (WGS) entry which is preliminary data.</text>
</comment>
<dbReference type="GO" id="GO:0016887">
    <property type="term" value="F:ATP hydrolysis activity"/>
    <property type="evidence" value="ECO:0007669"/>
    <property type="project" value="InterPro"/>
</dbReference>
<dbReference type="Gene3D" id="3.40.50.300">
    <property type="entry name" value="P-loop containing nucleotide triphosphate hydrolases"/>
    <property type="match status" value="1"/>
</dbReference>
<evidence type="ECO:0000259" key="5">
    <source>
        <dbReference type="PROSITE" id="PS50893"/>
    </source>
</evidence>
<keyword evidence="3" id="KW-0547">Nucleotide-binding</keyword>
<name>A0AAP2RCT5_9EURY</name>
<dbReference type="PANTHER" id="PTHR43335:SF4">
    <property type="entry name" value="ABC TRANSPORTER, ATP-BINDING PROTEIN"/>
    <property type="match status" value="1"/>
</dbReference>
<dbReference type="SMART" id="SM00382">
    <property type="entry name" value="AAA"/>
    <property type="match status" value="1"/>
</dbReference>
<evidence type="ECO:0000256" key="2">
    <source>
        <dbReference type="ARBA" id="ARBA00022448"/>
    </source>
</evidence>
<dbReference type="AlphaFoldDB" id="A0AAP2RCT5"/>
<dbReference type="PANTHER" id="PTHR43335">
    <property type="entry name" value="ABC TRANSPORTER, ATP-BINDING PROTEIN"/>
    <property type="match status" value="1"/>
</dbReference>
<accession>A0AAP2RCT5</accession>
<dbReference type="GO" id="GO:0005524">
    <property type="term" value="F:ATP binding"/>
    <property type="evidence" value="ECO:0007669"/>
    <property type="project" value="UniProtKB-KW"/>
</dbReference>
<gene>
    <name evidence="6" type="ORF">CUJ83_08590</name>
</gene>
<feature type="domain" description="ABC transporter" evidence="5">
    <location>
        <begin position="9"/>
        <end position="239"/>
    </location>
</feature>
<protein>
    <submittedName>
        <fullName evidence="6">ABC transporter ATP-binding protein</fullName>
    </submittedName>
</protein>